<dbReference type="RefSeq" id="WP_136563359.1">
    <property type="nucleotide sequence ID" value="NZ_STGW01000008.1"/>
</dbReference>
<keyword evidence="1" id="KW-0732">Signal</keyword>
<name>A0A4S8N522_9ACTN</name>
<dbReference type="Proteomes" id="UP000307087">
    <property type="component" value="Unassembled WGS sequence"/>
</dbReference>
<evidence type="ECO:0000259" key="2">
    <source>
        <dbReference type="Pfam" id="PF08305"/>
    </source>
</evidence>
<dbReference type="SUPFAM" id="SSF49785">
    <property type="entry name" value="Galactose-binding domain-like"/>
    <property type="match status" value="1"/>
</dbReference>
<evidence type="ECO:0000313" key="4">
    <source>
        <dbReference type="Proteomes" id="UP000307087"/>
    </source>
</evidence>
<gene>
    <name evidence="3" type="ORF">E9934_13195</name>
</gene>
<reference evidence="3 4" key="1">
    <citation type="journal article" date="2009" name="Int. J. Syst. Evol. Microbiol.">
        <title>Nocardioides caeni sp. nov., isolated from wastewater.</title>
        <authorList>
            <person name="Yoon J.H."/>
            <person name="Kang S.J."/>
            <person name="Park S."/>
            <person name="Kim W."/>
            <person name="Oh T.K."/>
        </authorList>
    </citation>
    <scope>NUCLEOTIDE SEQUENCE [LARGE SCALE GENOMIC DNA]</scope>
    <source>
        <strain evidence="3 4">DSM 23134</strain>
    </source>
</reference>
<accession>A0A4S8N522</accession>
<comment type="caution">
    <text evidence="3">The sequence shown here is derived from an EMBL/GenBank/DDBJ whole genome shotgun (WGS) entry which is preliminary data.</text>
</comment>
<keyword evidence="4" id="KW-1185">Reference proteome</keyword>
<protein>
    <recommendedName>
        <fullName evidence="2">Glycosyl hydrolase family 98 putative carbohydrate-binding module domain-containing protein</fullName>
    </recommendedName>
</protein>
<dbReference type="Gene3D" id="2.60.120.1060">
    <property type="entry name" value="NPCBM/NEW2 domain"/>
    <property type="match status" value="1"/>
</dbReference>
<evidence type="ECO:0000313" key="3">
    <source>
        <dbReference type="EMBL" id="THV11237.1"/>
    </source>
</evidence>
<feature type="chain" id="PRO_5039487777" description="Glycosyl hydrolase family 98 putative carbohydrate-binding module domain-containing protein" evidence="1">
    <location>
        <begin position="22"/>
        <end position="265"/>
    </location>
</feature>
<dbReference type="InterPro" id="IPR008979">
    <property type="entry name" value="Galactose-bd-like_sf"/>
</dbReference>
<dbReference type="AlphaFoldDB" id="A0A4S8N522"/>
<dbReference type="InterPro" id="IPR013222">
    <property type="entry name" value="Glyco_hyd_98_carb-bd"/>
</dbReference>
<feature type="domain" description="Glycosyl hydrolase family 98 putative carbohydrate-binding module" evidence="2">
    <location>
        <begin position="174"/>
        <end position="261"/>
    </location>
</feature>
<dbReference type="EMBL" id="STGW01000008">
    <property type="protein sequence ID" value="THV11237.1"/>
    <property type="molecule type" value="Genomic_DNA"/>
</dbReference>
<proteinExistence type="predicted"/>
<dbReference type="OrthoDB" id="3783901at2"/>
<evidence type="ECO:0000256" key="1">
    <source>
        <dbReference type="SAM" id="SignalP"/>
    </source>
</evidence>
<dbReference type="Pfam" id="PF08305">
    <property type="entry name" value="NPCBM"/>
    <property type="match status" value="1"/>
</dbReference>
<dbReference type="InterPro" id="IPR038637">
    <property type="entry name" value="NPCBM_sf"/>
</dbReference>
<feature type="signal peptide" evidence="1">
    <location>
        <begin position="1"/>
        <end position="21"/>
    </location>
</feature>
<organism evidence="3 4">
    <name type="scientific">Nocardioides caeni</name>
    <dbReference type="NCBI Taxonomy" id="574700"/>
    <lineage>
        <taxon>Bacteria</taxon>
        <taxon>Bacillati</taxon>
        <taxon>Actinomycetota</taxon>
        <taxon>Actinomycetes</taxon>
        <taxon>Propionibacteriales</taxon>
        <taxon>Nocardioidaceae</taxon>
        <taxon>Nocardioides</taxon>
    </lineage>
</organism>
<sequence>MGRHLVRLTTLLVTAVGLALAGSVTPQPAVALALAPVTITLTSTGSHSLDAGQRVTVSGTTSANLRGRKVRLQRLTGSRWVDLTTTTVSSTRSFTLSVRMTRAGAGQRLRVFAPATRTTRAGQRSAGRYDVFGWYFLIDRSPVEGSVQEGSYGVNGTTYANSVALARVNGLGDGPATAQYDLSRDCTRFRATVGMSDSASSTAVWKLDVLADDLPLWSRTNLRIGASHAVDLDIESGLRLRLNGARTDGGSGHLVLGDARIRCAF</sequence>